<dbReference type="Pfam" id="PF03129">
    <property type="entry name" value="HGTP_anticodon"/>
    <property type="match status" value="1"/>
</dbReference>
<dbReference type="PRINTS" id="PR01046">
    <property type="entry name" value="TRNASYNTHPRO"/>
</dbReference>
<organism evidence="12 13">
    <name type="scientific">Caldalkalibacillus horti</name>
    <dbReference type="NCBI Taxonomy" id="77523"/>
    <lineage>
        <taxon>Bacteria</taxon>
        <taxon>Bacillati</taxon>
        <taxon>Bacillota</taxon>
        <taxon>Bacilli</taxon>
        <taxon>Bacillales</taxon>
        <taxon>Bacillaceae</taxon>
        <taxon>Caldalkalibacillus</taxon>
    </lineage>
</organism>
<evidence type="ECO:0000313" key="13">
    <source>
        <dbReference type="Proteomes" id="UP001235840"/>
    </source>
</evidence>
<feature type="domain" description="Aminoacyl-transfer RNA synthetases class-II family profile" evidence="11">
    <location>
        <begin position="33"/>
        <end position="468"/>
    </location>
</feature>
<dbReference type="InterPro" id="IPR004500">
    <property type="entry name" value="Pro-tRNA-synth_IIa_bac-type"/>
</dbReference>
<dbReference type="InterPro" id="IPR002314">
    <property type="entry name" value="aa-tRNA-synt_IIb"/>
</dbReference>
<evidence type="ECO:0000256" key="6">
    <source>
        <dbReference type="ARBA" id="ARBA00022840"/>
    </source>
</evidence>
<dbReference type="InterPro" id="IPR036754">
    <property type="entry name" value="YbaK/aa-tRNA-synt-asso_dom_sf"/>
</dbReference>
<dbReference type="PANTHER" id="PTHR42753:SF2">
    <property type="entry name" value="PROLINE--TRNA LIGASE"/>
    <property type="match status" value="1"/>
</dbReference>
<evidence type="ECO:0000256" key="3">
    <source>
        <dbReference type="ARBA" id="ARBA00022490"/>
    </source>
</evidence>
<protein>
    <recommendedName>
        <fullName evidence="10">Proline--tRNA ligase</fullName>
        <ecNumber evidence="10">6.1.1.15</ecNumber>
    </recommendedName>
    <alternativeName>
        <fullName evidence="10">Prolyl-tRNA synthetase</fullName>
        <shortName evidence="10">ProRS</shortName>
    </alternativeName>
</protein>
<comment type="subunit">
    <text evidence="2 10">Homodimer.</text>
</comment>
<keyword evidence="7 10" id="KW-0648">Protein biosynthesis</keyword>
<dbReference type="InterPro" id="IPR050062">
    <property type="entry name" value="Pro-tRNA_synthetase"/>
</dbReference>
<dbReference type="InterPro" id="IPR044140">
    <property type="entry name" value="ProRS_anticodon_short"/>
</dbReference>
<keyword evidence="4 10" id="KW-0436">Ligase</keyword>
<keyword evidence="8 10" id="KW-0030">Aminoacyl-tRNA synthetase</keyword>
<evidence type="ECO:0000259" key="11">
    <source>
        <dbReference type="PROSITE" id="PS50862"/>
    </source>
</evidence>
<dbReference type="Pfam" id="PF00587">
    <property type="entry name" value="tRNA-synt_2b"/>
    <property type="match status" value="1"/>
</dbReference>
<dbReference type="InterPro" id="IPR036621">
    <property type="entry name" value="Anticodon-bd_dom_sf"/>
</dbReference>
<evidence type="ECO:0000256" key="9">
    <source>
        <dbReference type="ARBA" id="ARBA00047671"/>
    </source>
</evidence>
<dbReference type="GO" id="GO:0004827">
    <property type="term" value="F:proline-tRNA ligase activity"/>
    <property type="evidence" value="ECO:0007669"/>
    <property type="project" value="UniProtKB-EC"/>
</dbReference>
<dbReference type="PROSITE" id="PS50862">
    <property type="entry name" value="AA_TRNA_LIGASE_II"/>
    <property type="match status" value="1"/>
</dbReference>
<dbReference type="SUPFAM" id="SSF55681">
    <property type="entry name" value="Class II aaRS and biotin synthetases"/>
    <property type="match status" value="1"/>
</dbReference>
<dbReference type="EMBL" id="JAUSTY010000002">
    <property type="protein sequence ID" value="MDQ0164701.1"/>
    <property type="molecule type" value="Genomic_DNA"/>
</dbReference>
<evidence type="ECO:0000256" key="8">
    <source>
        <dbReference type="ARBA" id="ARBA00023146"/>
    </source>
</evidence>
<dbReference type="InterPro" id="IPR004154">
    <property type="entry name" value="Anticodon-bd"/>
</dbReference>
<accession>A0ABT9VUN2</accession>
<comment type="catalytic activity">
    <reaction evidence="9 10">
        <text>tRNA(Pro) + L-proline + ATP = L-prolyl-tRNA(Pro) + AMP + diphosphate</text>
        <dbReference type="Rhea" id="RHEA:14305"/>
        <dbReference type="Rhea" id="RHEA-COMP:9700"/>
        <dbReference type="Rhea" id="RHEA-COMP:9702"/>
        <dbReference type="ChEBI" id="CHEBI:30616"/>
        <dbReference type="ChEBI" id="CHEBI:33019"/>
        <dbReference type="ChEBI" id="CHEBI:60039"/>
        <dbReference type="ChEBI" id="CHEBI:78442"/>
        <dbReference type="ChEBI" id="CHEBI:78532"/>
        <dbReference type="ChEBI" id="CHEBI:456215"/>
        <dbReference type="EC" id="6.1.1.15"/>
    </reaction>
</comment>
<dbReference type="NCBIfam" id="TIGR00409">
    <property type="entry name" value="proS_fam_II"/>
    <property type="match status" value="1"/>
</dbReference>
<comment type="domain">
    <text evidence="10">Consists of three domains: the N-terminal catalytic domain, the editing domain and the C-terminal anticodon-binding domain.</text>
</comment>
<keyword evidence="3 10" id="KW-0963">Cytoplasm</keyword>
<evidence type="ECO:0000256" key="7">
    <source>
        <dbReference type="ARBA" id="ARBA00022917"/>
    </source>
</evidence>
<evidence type="ECO:0000256" key="10">
    <source>
        <dbReference type="HAMAP-Rule" id="MF_01569"/>
    </source>
</evidence>
<dbReference type="Proteomes" id="UP001235840">
    <property type="component" value="Unassembled WGS sequence"/>
</dbReference>
<dbReference type="EC" id="6.1.1.15" evidence="10"/>
<dbReference type="SUPFAM" id="SSF52954">
    <property type="entry name" value="Class II aaRS ABD-related"/>
    <property type="match status" value="1"/>
</dbReference>
<dbReference type="InterPro" id="IPR033730">
    <property type="entry name" value="ProRS_core_prok"/>
</dbReference>
<dbReference type="RefSeq" id="WP_307390707.1">
    <property type="nucleotide sequence ID" value="NZ_BAAADK010000018.1"/>
</dbReference>
<evidence type="ECO:0000313" key="12">
    <source>
        <dbReference type="EMBL" id="MDQ0164701.1"/>
    </source>
</evidence>
<dbReference type="CDD" id="cd00861">
    <property type="entry name" value="ProRS_anticodon_short"/>
    <property type="match status" value="1"/>
</dbReference>
<keyword evidence="5 10" id="KW-0547">Nucleotide-binding</keyword>
<evidence type="ECO:0000256" key="2">
    <source>
        <dbReference type="ARBA" id="ARBA00011738"/>
    </source>
</evidence>
<comment type="caution">
    <text evidence="12">The sequence shown here is derived from an EMBL/GenBank/DDBJ whole genome shotgun (WGS) entry which is preliminary data.</text>
</comment>
<keyword evidence="13" id="KW-1185">Reference proteome</keyword>
<dbReference type="CDD" id="cd00779">
    <property type="entry name" value="ProRS_core_prok"/>
    <property type="match status" value="1"/>
</dbReference>
<name>A0ABT9VUN2_9BACI</name>
<dbReference type="Gene3D" id="3.40.50.800">
    <property type="entry name" value="Anticodon-binding domain"/>
    <property type="match status" value="1"/>
</dbReference>
<dbReference type="PIRSF" id="PIRSF001535">
    <property type="entry name" value="ProRS_1"/>
    <property type="match status" value="1"/>
</dbReference>
<dbReference type="InterPro" id="IPR006195">
    <property type="entry name" value="aa-tRNA-synth_II"/>
</dbReference>
<dbReference type="Gene3D" id="3.30.930.10">
    <property type="entry name" value="Bira Bifunctional Protein, Domain 2"/>
    <property type="match status" value="2"/>
</dbReference>
<dbReference type="InterPro" id="IPR045864">
    <property type="entry name" value="aa-tRNA-synth_II/BPL/LPL"/>
</dbReference>
<dbReference type="SUPFAM" id="SSF55826">
    <property type="entry name" value="YbaK/ProRS associated domain"/>
    <property type="match status" value="1"/>
</dbReference>
<evidence type="ECO:0000256" key="5">
    <source>
        <dbReference type="ARBA" id="ARBA00022741"/>
    </source>
</evidence>
<comment type="function">
    <text evidence="10">Catalyzes the attachment of proline to tRNA(Pro) in a two-step reaction: proline is first activated by ATP to form Pro-AMP and then transferred to the acceptor end of tRNA(Pro). As ProRS can inadvertently accommodate and process non-cognate amino acids such as alanine and cysteine, to avoid such errors it has two additional distinct editing activities against alanine. One activity is designated as 'pretransfer' editing and involves the tRNA(Pro)-independent hydrolysis of activated Ala-AMP. The other activity is designated 'posttransfer' editing and involves deacylation of mischarged Ala-tRNA(Pro). The misacylated Cys-tRNA(Pro) is not edited by ProRS.</text>
</comment>
<dbReference type="InterPro" id="IPR002316">
    <property type="entry name" value="Pro-tRNA-ligase_IIa"/>
</dbReference>
<reference evidence="12 13" key="1">
    <citation type="submission" date="2023-07" db="EMBL/GenBank/DDBJ databases">
        <title>Genomic Encyclopedia of Type Strains, Phase IV (KMG-IV): sequencing the most valuable type-strain genomes for metagenomic binning, comparative biology and taxonomic classification.</title>
        <authorList>
            <person name="Goeker M."/>
        </authorList>
    </citation>
    <scope>NUCLEOTIDE SEQUENCE [LARGE SCALE GENOMIC DNA]</scope>
    <source>
        <strain evidence="12 13">DSM 12751</strain>
    </source>
</reference>
<gene>
    <name evidence="10" type="primary">proS</name>
    <name evidence="12" type="ORF">J2S11_000601</name>
</gene>
<dbReference type="CDD" id="cd04334">
    <property type="entry name" value="ProRS-INS"/>
    <property type="match status" value="1"/>
</dbReference>
<sequence length="573" mass="64405">MRQQHSFLPTLRDVPADAEVISHQLMLRAGLMRQIASGLYSYLPLGQKVIRKVQEIVRDEMNKTGSEEVLLSTLHPAELWHETGRWDVYGPELMRLKDRHERAFALGPTHEEVITSLVRDEIKSYKKLPLSMYQIQTKFRDERRPRFGVLRSREFIMKDAYSFHATDESLDEMYQKMYSAYMNIFTRCGLNFRAVEADSGAIGGTDTHEFMVLSEIGEDTIAFSNSSSYAANIEKAEVTQTSYEQLVVDGDKEKQVVDTPNVRTVEELAAFLAVEPNQIIKSVAFEVDSEIVVALVRGDFEINETKVKVLLGGQTIELLSPESVVQDLKSVPGFVGPVGPVGLQVKIVADNSVKGMAGAVVGANEKDKHIQYVSPERDFTVEGYYDLRNIVEGDPSPDGQGIIQFAEGIEVGHVFKLGTKYSEAMGAIFLDENGKDKPMIMGCYGIGVTRILAAVIEQNHDEKGIVWPVSLAPYDIHLITVNPKDEQQQELGEKLYQELRNQRFDVLYDDRKERPGVKFNDSDLMGLPVRITVGKKAQEGIIEVKARKSGDMEEIHVNELEAYLQKFFDQATS</sequence>
<keyword evidence="6 10" id="KW-0067">ATP-binding</keyword>
<dbReference type="Pfam" id="PF04073">
    <property type="entry name" value="tRNA_edit"/>
    <property type="match status" value="1"/>
</dbReference>
<dbReference type="HAMAP" id="MF_01569">
    <property type="entry name" value="Pro_tRNA_synth_type1"/>
    <property type="match status" value="1"/>
</dbReference>
<dbReference type="InterPro" id="IPR023717">
    <property type="entry name" value="Pro-tRNA-Synthase_IIa_type1"/>
</dbReference>
<dbReference type="InterPro" id="IPR007214">
    <property type="entry name" value="YbaK/aa-tRNA-synth-assoc-dom"/>
</dbReference>
<proteinExistence type="inferred from homology"/>
<comment type="similarity">
    <text evidence="10">Belongs to the class-II aminoacyl-tRNA synthetase family. ProS type 1 subfamily.</text>
</comment>
<comment type="subcellular location">
    <subcellularLocation>
        <location evidence="1 10">Cytoplasm</location>
    </subcellularLocation>
</comment>
<evidence type="ECO:0000256" key="1">
    <source>
        <dbReference type="ARBA" id="ARBA00004496"/>
    </source>
</evidence>
<evidence type="ECO:0000256" key="4">
    <source>
        <dbReference type="ARBA" id="ARBA00022598"/>
    </source>
</evidence>
<dbReference type="PANTHER" id="PTHR42753">
    <property type="entry name" value="MITOCHONDRIAL RIBOSOME PROTEIN L39/PROLYL-TRNA LIGASE FAMILY MEMBER"/>
    <property type="match status" value="1"/>
</dbReference>
<dbReference type="NCBIfam" id="NF006625">
    <property type="entry name" value="PRK09194.1"/>
    <property type="match status" value="1"/>
</dbReference>